<dbReference type="Proteomes" id="UP000033001">
    <property type="component" value="Segment"/>
</dbReference>
<sequence>MKSKYVELMSLWKRAMSMNNKEEAFRLKSEANQLIIEGKVTDREITAGKFIGWR</sequence>
<evidence type="ECO:0000313" key="6">
    <source>
        <dbReference type="Proteomes" id="UP000033001"/>
    </source>
</evidence>
<proteinExistence type="predicted"/>
<evidence type="ECO:0000313" key="7">
    <source>
        <dbReference type="Proteomes" id="UP000185304"/>
    </source>
</evidence>
<evidence type="ECO:0000313" key="3">
    <source>
        <dbReference type="EMBL" id="AIX30249.1"/>
    </source>
</evidence>
<dbReference type="EMBL" id="KJ019086">
    <property type="protein sequence ID" value="AIX27701.1"/>
    <property type="molecule type" value="Genomic_DNA"/>
</dbReference>
<dbReference type="EMBL" id="KJ019103">
    <property type="protein sequence ID" value="AIX32261.1"/>
    <property type="molecule type" value="Genomic_DNA"/>
</dbReference>
<protein>
    <submittedName>
        <fullName evidence="3">Uncharacterized protein</fullName>
    </submittedName>
</protein>
<dbReference type="Proteomes" id="UP000185314">
    <property type="component" value="Segment"/>
</dbReference>
<evidence type="ECO:0000313" key="2">
    <source>
        <dbReference type="EMBL" id="AIX28627.1"/>
    </source>
</evidence>
<reference evidence="6 7" key="1">
    <citation type="submission" date="2013-12" db="EMBL/GenBank/DDBJ databases">
        <title>Ecological redundancy of diverse viral populations within a natural community.</title>
        <authorList>
            <person name="Gregory A.C."/>
            <person name="LaButti K."/>
            <person name="Copeland A."/>
            <person name="Woyke T."/>
            <person name="Sullivan M.B."/>
        </authorList>
    </citation>
    <scope>NUCLEOTIDE SEQUENCE [LARGE SCALE GENOMIC DNA]</scope>
    <source>
        <strain evidence="5">Syn7803C34</strain>
        <strain evidence="1">Syn7803US17</strain>
        <strain evidence="2">Syn7803US24</strain>
        <strain evidence="3">Syn7803US36</strain>
        <strain evidence="4">Syn7803US44</strain>
    </source>
</reference>
<dbReference type="Proteomes" id="UP000185304">
    <property type="component" value="Segment"/>
</dbReference>
<dbReference type="Proteomes" id="UP000185316">
    <property type="component" value="Segment"/>
</dbReference>
<dbReference type="Proteomes" id="UP000185324">
    <property type="component" value="Segment"/>
</dbReference>
<name>A0A0E3FNQ1_9CAUD</name>
<organism evidence="3 8">
    <name type="scientific">Synechococcus phage ACG-2014f</name>
    <dbReference type="NCBI Taxonomy" id="1493511"/>
    <lineage>
        <taxon>Viruses</taxon>
        <taxon>Duplodnaviria</taxon>
        <taxon>Heunggongvirae</taxon>
        <taxon>Uroviricota</taxon>
        <taxon>Caudoviricetes</taxon>
        <taxon>Pantevenvirales</taxon>
        <taxon>Kyanoviridae</taxon>
        <taxon>Atlauavirus</taxon>
        <taxon>Atlauavirus tusconc8</taxon>
    </lineage>
</organism>
<dbReference type="EMBL" id="KJ019096">
    <property type="protein sequence ID" value="AIX30249.1"/>
    <property type="molecule type" value="Genomic_DNA"/>
</dbReference>
<dbReference type="EMBL" id="KJ019159">
    <property type="protein sequence ID" value="AIX45611.1"/>
    <property type="molecule type" value="Genomic_DNA"/>
</dbReference>
<gene>
    <name evidence="5" type="ORF">Syn7803C34_60</name>
    <name evidence="1" type="ORF">Syn7803US17_60</name>
    <name evidence="2" type="ORF">Syn7803US24_60</name>
    <name evidence="3" type="ORF">Syn7803US36_61</name>
    <name evidence="4" type="ORF">Syn7803US44_61</name>
</gene>
<evidence type="ECO:0000313" key="5">
    <source>
        <dbReference type="EMBL" id="AIX45611.1"/>
    </source>
</evidence>
<dbReference type="EMBL" id="KJ019090">
    <property type="protein sequence ID" value="AIX28627.1"/>
    <property type="molecule type" value="Genomic_DNA"/>
</dbReference>
<evidence type="ECO:0000313" key="4">
    <source>
        <dbReference type="EMBL" id="AIX32261.1"/>
    </source>
</evidence>
<evidence type="ECO:0000313" key="8">
    <source>
        <dbReference type="Proteomes" id="UP000185314"/>
    </source>
</evidence>
<accession>A0A0E3FNQ1</accession>
<evidence type="ECO:0000313" key="1">
    <source>
        <dbReference type="EMBL" id="AIX27701.1"/>
    </source>
</evidence>